<dbReference type="GO" id="GO:0005886">
    <property type="term" value="C:plasma membrane"/>
    <property type="evidence" value="ECO:0007669"/>
    <property type="project" value="UniProtKB-SubCell"/>
</dbReference>
<feature type="transmembrane region" description="Helical" evidence="8">
    <location>
        <begin position="227"/>
        <end position="250"/>
    </location>
</feature>
<evidence type="ECO:0000256" key="1">
    <source>
        <dbReference type="ARBA" id="ARBA00004651"/>
    </source>
</evidence>
<evidence type="ECO:0000259" key="9">
    <source>
        <dbReference type="PROSITE" id="PS50928"/>
    </source>
</evidence>
<evidence type="ECO:0000256" key="7">
    <source>
        <dbReference type="ARBA" id="ARBA00023136"/>
    </source>
</evidence>
<name>A0A366IUR3_9GAMM</name>
<feature type="transmembrane region" description="Helical" evidence="8">
    <location>
        <begin position="95"/>
        <end position="115"/>
    </location>
</feature>
<evidence type="ECO:0000313" key="11">
    <source>
        <dbReference type="Proteomes" id="UP000252792"/>
    </source>
</evidence>
<dbReference type="InterPro" id="IPR000515">
    <property type="entry name" value="MetI-like"/>
</dbReference>
<dbReference type="Gene3D" id="1.10.3720.10">
    <property type="entry name" value="MetI-like"/>
    <property type="match status" value="1"/>
</dbReference>
<gene>
    <name evidence="10" type="ORF">DFP80_11938</name>
</gene>
<feature type="transmembrane region" description="Helical" evidence="8">
    <location>
        <begin position="175"/>
        <end position="196"/>
    </location>
</feature>
<keyword evidence="11" id="KW-1185">Reference proteome</keyword>
<evidence type="ECO:0000256" key="5">
    <source>
        <dbReference type="ARBA" id="ARBA00022692"/>
    </source>
</evidence>
<organism evidence="10 11">
    <name type="scientific">Marinomonas rhizomae</name>
    <dbReference type="NCBI Taxonomy" id="491948"/>
    <lineage>
        <taxon>Bacteria</taxon>
        <taxon>Pseudomonadati</taxon>
        <taxon>Pseudomonadota</taxon>
        <taxon>Gammaproteobacteria</taxon>
        <taxon>Oceanospirillales</taxon>
        <taxon>Oceanospirillaceae</taxon>
        <taxon>Marinomonas</taxon>
    </lineage>
</organism>
<keyword evidence="4" id="KW-1003">Cell membrane</keyword>
<dbReference type="GO" id="GO:0055085">
    <property type="term" value="P:transmembrane transport"/>
    <property type="evidence" value="ECO:0007669"/>
    <property type="project" value="InterPro"/>
</dbReference>
<dbReference type="PANTHER" id="PTHR42929:SF1">
    <property type="entry name" value="INNER MEMBRANE ABC TRANSPORTER PERMEASE PROTEIN YDCU-RELATED"/>
    <property type="match status" value="1"/>
</dbReference>
<comment type="similarity">
    <text evidence="2">Belongs to the binding-protein-dependent transport system permease family. CysTW subfamily.</text>
</comment>
<dbReference type="CDD" id="cd06261">
    <property type="entry name" value="TM_PBP2"/>
    <property type="match status" value="1"/>
</dbReference>
<keyword evidence="6 8" id="KW-1133">Transmembrane helix</keyword>
<dbReference type="InterPro" id="IPR035906">
    <property type="entry name" value="MetI-like_sf"/>
</dbReference>
<evidence type="ECO:0000256" key="4">
    <source>
        <dbReference type="ARBA" id="ARBA00022475"/>
    </source>
</evidence>
<feature type="transmembrane region" description="Helical" evidence="8">
    <location>
        <begin position="27"/>
        <end position="57"/>
    </location>
</feature>
<dbReference type="RefSeq" id="WP_113918409.1">
    <property type="nucleotide sequence ID" value="NZ_QNSE01000019.1"/>
</dbReference>
<dbReference type="EMBL" id="QNSE01000019">
    <property type="protein sequence ID" value="RBP78541.1"/>
    <property type="molecule type" value="Genomic_DNA"/>
</dbReference>
<feature type="domain" description="ABC transmembrane type-1" evidence="9">
    <location>
        <begin position="86"/>
        <end position="291"/>
    </location>
</feature>
<proteinExistence type="inferred from homology"/>
<accession>A0A366IUR3</accession>
<comment type="subcellular location">
    <subcellularLocation>
        <location evidence="1">Cell membrane</location>
        <topology evidence="1">Multi-pass membrane protein</topology>
    </subcellularLocation>
</comment>
<feature type="transmembrane region" description="Helical" evidence="8">
    <location>
        <begin position="122"/>
        <end position="141"/>
    </location>
</feature>
<evidence type="ECO:0000256" key="3">
    <source>
        <dbReference type="ARBA" id="ARBA00022448"/>
    </source>
</evidence>
<dbReference type="AlphaFoldDB" id="A0A366IUR3"/>
<comment type="caution">
    <text evidence="10">The sequence shown here is derived from an EMBL/GenBank/DDBJ whole genome shotgun (WGS) entry which is preliminary data.</text>
</comment>
<dbReference type="PROSITE" id="PS50928">
    <property type="entry name" value="ABC_TM1"/>
    <property type="match status" value="1"/>
</dbReference>
<sequence length="300" mass="33408">MNNYSDNLVLSKNISTKPSIKVRKGRWFPAALALPPLLWQFMFFVLPMFFLLALTFWEVKSYKPVPAFVMDNWIRILGSSSFQKALAYTIQMSTLSSIITIIIALPAACILAFRINKKHQPILIALLVVPVFTSYVLRTYAWQVVLSPQGLINWVFSHLGVTSIDMLGGAFALQIGYLTLCLPVVVLILTFSLLGVDRSQLEAASNLGCRPHQVFWHVLLPSIRNGILLAVTTVFMLTFSDYIAPLLLSGSNPPTLSILIVDTIKSGAQWPRAAVIGIVMMLFIGLVLWLSQLLSSKEKR</sequence>
<dbReference type="OrthoDB" id="9807047at2"/>
<keyword evidence="5 8" id="KW-0812">Transmembrane</keyword>
<evidence type="ECO:0000256" key="8">
    <source>
        <dbReference type="SAM" id="Phobius"/>
    </source>
</evidence>
<evidence type="ECO:0000256" key="2">
    <source>
        <dbReference type="ARBA" id="ARBA00007069"/>
    </source>
</evidence>
<protein>
    <submittedName>
        <fullName evidence="10">Spermidine/putrescine transport system permease protein/putrescine transport system permease protein</fullName>
    </submittedName>
</protein>
<feature type="transmembrane region" description="Helical" evidence="8">
    <location>
        <begin position="270"/>
        <end position="290"/>
    </location>
</feature>
<evidence type="ECO:0000256" key="6">
    <source>
        <dbReference type="ARBA" id="ARBA00022989"/>
    </source>
</evidence>
<dbReference type="PANTHER" id="PTHR42929">
    <property type="entry name" value="INNER MEMBRANE ABC TRANSPORTER PERMEASE PROTEIN YDCU-RELATED-RELATED"/>
    <property type="match status" value="1"/>
</dbReference>
<dbReference type="SUPFAM" id="SSF161098">
    <property type="entry name" value="MetI-like"/>
    <property type="match status" value="1"/>
</dbReference>
<dbReference type="Proteomes" id="UP000252792">
    <property type="component" value="Unassembled WGS sequence"/>
</dbReference>
<evidence type="ECO:0000313" key="10">
    <source>
        <dbReference type="EMBL" id="RBP78541.1"/>
    </source>
</evidence>
<reference evidence="10 11" key="1">
    <citation type="submission" date="2018-06" db="EMBL/GenBank/DDBJ databases">
        <title>Genomic Encyclopedia of Type Strains, Phase III (KMG-III): the genomes of soil and plant-associated and newly described type strains.</title>
        <authorList>
            <person name="Whitman W."/>
        </authorList>
    </citation>
    <scope>NUCLEOTIDE SEQUENCE [LARGE SCALE GENOMIC DNA]</scope>
    <source>
        <strain evidence="10 11">CECT 7377</strain>
    </source>
</reference>
<keyword evidence="7 8" id="KW-0472">Membrane</keyword>
<keyword evidence="3" id="KW-0813">Transport</keyword>